<feature type="compositionally biased region" description="Basic and acidic residues" evidence="1">
    <location>
        <begin position="815"/>
        <end position="825"/>
    </location>
</feature>
<dbReference type="PANTHER" id="PTHR47345:SF1">
    <property type="entry name" value="CUT9-INTERACTING PROTEIN SCN1"/>
    <property type="match status" value="1"/>
</dbReference>
<feature type="compositionally biased region" description="Basic and acidic residues" evidence="1">
    <location>
        <begin position="844"/>
        <end position="868"/>
    </location>
</feature>
<dbReference type="SUPFAM" id="SSF51556">
    <property type="entry name" value="Metallo-dependent hydrolases"/>
    <property type="match status" value="1"/>
</dbReference>
<dbReference type="Gene3D" id="3.20.20.140">
    <property type="entry name" value="Metal-dependent hydrolases"/>
    <property type="match status" value="1"/>
</dbReference>
<keyword evidence="3" id="KW-1185">Reference proteome</keyword>
<dbReference type="AlphaFoldDB" id="A0A4U0X6A5"/>
<dbReference type="STRING" id="331657.A0A4U0X6A5"/>
<sequence>MASLRAIPSMKARVLAVMATRAQDQGLVAHAAQQLGIEAADIKQSPDEWRAKQRIVPCFGWHPWFSYQMFDDGEYEHTSTLSECQKTAHFRSVLTPKTDDENFIRSLPDPIPLSFFLTQTKEYLQKYPLALIGEVGLDKGFRIPEAWLPGQKDNRDESLTPGGREGRRLSPYRVTMAHQRKVLKAQLNLAGEMRRAVSVHGVQAHGVLFETIAETWKGHEKEVRSKRDKKRRASVEHAHASDQNEIRNETAGHDPKSYPPRVCLHSFSGSPTMVQQYLQPSIPVDVFFSFSSCINFSTPAAGKEEAIKAVPDDKLLVESDLHTAGDHMDDFLEEIVRTAVLMGLCPVKVPFVSKNVLTTMDNSRPHPARHPAHQPANSRFCHYKTTMMSAFARTLHDAVLPPVPTGEQRKADTILENISVDYLQEKGYIDIETPSEGDLKDVIHPLLAMKQFPGLDWEDYKLIEPSLRLATKFLTDVHLLRWWSALFYSERKLIEEQWFKNKYGRDFYQFDYEPAPFDEAKIWRAYQTLEEFAASVRFQFVGLEKAYAMTIHDKSLPGFGGFQGPTLGARIYLDTDYLHCLQHAADPQGHSLLDAITGRMDDSIPMTKSALLRCRWHLAKTILHELCHAARWATTPWPVIEGHPEAPFEPFFRDHRQAELGCAWEQVVLKGIMHPLGSHVRCRYGLSVEQWPQFSRNEESDGLERGSPAKWRKRWSRAYAVPMVWTQALWTEKFWEDVRTNGISELRCARNLGVRVRRGTSDRAAEKRRDCWESRKGLWEIQSLSSESLASQERRADSNGIVDVGREDADCEHHWESDISEEHSTDTQAPIEYGESEESEELDAQTREEVGHKFDSDLPAHCDDKRNDALGGGLVGSSQTSRKRGREDEKLPDPEASEGEADFRTKRQRKSA</sequence>
<dbReference type="InterPro" id="IPR053044">
    <property type="entry name" value="Metallo-hydrolase/TatD-type"/>
</dbReference>
<reference evidence="2 3" key="1">
    <citation type="submission" date="2017-03" db="EMBL/GenBank/DDBJ databases">
        <title>Genomes of endolithic fungi from Antarctica.</title>
        <authorList>
            <person name="Coleine C."/>
            <person name="Masonjones S."/>
            <person name="Stajich J.E."/>
        </authorList>
    </citation>
    <scope>NUCLEOTIDE SEQUENCE [LARGE SCALE GENOMIC DNA]</scope>
    <source>
        <strain evidence="2 3">CCFEE 5187</strain>
    </source>
</reference>
<feature type="compositionally biased region" description="Acidic residues" evidence="1">
    <location>
        <begin position="834"/>
        <end position="843"/>
    </location>
</feature>
<feature type="compositionally biased region" description="Basic and acidic residues" evidence="1">
    <location>
        <begin position="152"/>
        <end position="168"/>
    </location>
</feature>
<dbReference type="OrthoDB" id="10254945at2759"/>
<evidence type="ECO:0000256" key="1">
    <source>
        <dbReference type="SAM" id="MobiDB-lite"/>
    </source>
</evidence>
<dbReference type="InterPro" id="IPR032466">
    <property type="entry name" value="Metal_Hydrolase"/>
</dbReference>
<feature type="region of interest" description="Disordered" evidence="1">
    <location>
        <begin position="150"/>
        <end position="169"/>
    </location>
</feature>
<accession>A0A4U0X6A5</accession>
<name>A0A4U0X6A5_9PEZI</name>
<dbReference type="InterPro" id="IPR001130">
    <property type="entry name" value="TatD-like"/>
</dbReference>
<dbReference type="GO" id="GO:0016788">
    <property type="term" value="F:hydrolase activity, acting on ester bonds"/>
    <property type="evidence" value="ECO:0007669"/>
    <property type="project" value="InterPro"/>
</dbReference>
<proteinExistence type="predicted"/>
<evidence type="ECO:0000313" key="3">
    <source>
        <dbReference type="Proteomes" id="UP000308768"/>
    </source>
</evidence>
<dbReference type="EMBL" id="NAJN01000619">
    <property type="protein sequence ID" value="TKA70758.1"/>
    <property type="molecule type" value="Genomic_DNA"/>
</dbReference>
<dbReference type="PANTHER" id="PTHR47345">
    <property type="entry name" value="CUT9-INTERACTING PROTEIN SCN1"/>
    <property type="match status" value="1"/>
</dbReference>
<dbReference type="Proteomes" id="UP000308768">
    <property type="component" value="Unassembled WGS sequence"/>
</dbReference>
<feature type="compositionally biased region" description="Basic and acidic residues" evidence="1">
    <location>
        <begin position="233"/>
        <end position="256"/>
    </location>
</feature>
<feature type="region of interest" description="Disordered" evidence="1">
    <location>
        <begin position="815"/>
        <end position="912"/>
    </location>
</feature>
<protein>
    <submittedName>
        <fullName evidence="2">Uncharacterized protein</fullName>
    </submittedName>
</protein>
<gene>
    <name evidence="2" type="ORF">B0A49_10177</name>
</gene>
<comment type="caution">
    <text evidence="2">The sequence shown here is derived from an EMBL/GenBank/DDBJ whole genome shotgun (WGS) entry which is preliminary data.</text>
</comment>
<dbReference type="Pfam" id="PF01026">
    <property type="entry name" value="TatD_DNase"/>
    <property type="match status" value="1"/>
</dbReference>
<feature type="region of interest" description="Disordered" evidence="1">
    <location>
        <begin position="219"/>
        <end position="257"/>
    </location>
</feature>
<evidence type="ECO:0000313" key="2">
    <source>
        <dbReference type="EMBL" id="TKA70758.1"/>
    </source>
</evidence>
<organism evidence="2 3">
    <name type="scientific">Cryomyces minteri</name>
    <dbReference type="NCBI Taxonomy" id="331657"/>
    <lineage>
        <taxon>Eukaryota</taxon>
        <taxon>Fungi</taxon>
        <taxon>Dikarya</taxon>
        <taxon>Ascomycota</taxon>
        <taxon>Pezizomycotina</taxon>
        <taxon>Dothideomycetes</taxon>
        <taxon>Dothideomycetes incertae sedis</taxon>
        <taxon>Cryomyces</taxon>
    </lineage>
</organism>